<feature type="region of interest" description="Disordered" evidence="2">
    <location>
        <begin position="634"/>
        <end position="655"/>
    </location>
</feature>
<dbReference type="Proteomes" id="UP000054937">
    <property type="component" value="Unassembled WGS sequence"/>
</dbReference>
<keyword evidence="1" id="KW-0175">Coiled coil</keyword>
<name>A0A0V0QV08_PSEPJ</name>
<feature type="region of interest" description="Disordered" evidence="2">
    <location>
        <begin position="376"/>
        <end position="403"/>
    </location>
</feature>
<protein>
    <submittedName>
        <fullName evidence="3">Uncharacterized protein</fullName>
    </submittedName>
</protein>
<accession>A0A0V0QV08</accession>
<evidence type="ECO:0000313" key="4">
    <source>
        <dbReference type="Proteomes" id="UP000054937"/>
    </source>
</evidence>
<evidence type="ECO:0000313" key="3">
    <source>
        <dbReference type="EMBL" id="KRX05784.1"/>
    </source>
</evidence>
<proteinExistence type="predicted"/>
<organism evidence="3 4">
    <name type="scientific">Pseudocohnilembus persalinus</name>
    <name type="common">Ciliate</name>
    <dbReference type="NCBI Taxonomy" id="266149"/>
    <lineage>
        <taxon>Eukaryota</taxon>
        <taxon>Sar</taxon>
        <taxon>Alveolata</taxon>
        <taxon>Ciliophora</taxon>
        <taxon>Intramacronucleata</taxon>
        <taxon>Oligohymenophorea</taxon>
        <taxon>Scuticociliatia</taxon>
        <taxon>Philasterida</taxon>
        <taxon>Pseudocohnilembidae</taxon>
        <taxon>Pseudocohnilembus</taxon>
    </lineage>
</organism>
<sequence length="1643" mass="194748">MEEIQEERGYFKNNSNYSYQNTEASTTQFEIDTKNELLWKNSELKRFRKKLNELQEIKKNKTWKKIPQKSQSLLPLSFKRQTIKIHPLSKIKPSEYERLKIMKKFEKIDEQRKKERMQKFQEKQDQSLLENSENLSFVSNSESENTIHNKNSYKKLYKKKKDNKQYIDLIKGKLNKYDDVNFLYQQSLKEEEKKKKLLQQITMRKNENKTVQELFDYNKLKQFYLNPKSLNRQHSKSVQDFNNGNKNNMFPQIEELNQGQNKNEQKFQEKKNQKTNNNFQCVTGSQMKEEYLQRKYNFDLENNTLNQQSKSQNQNTNNNQKKYIDSKTYLFPSNLDQLKLYYKNQQKYIEKSNDPQQVYKQLKKIDFINSLQEQGKLNSPQKNLKSESQEKLYLSKSENKRKRTQTAFNKQKQGIFGLSQIEKQDKPQLQKFNRISQSVDKIRGKSYQKKYFCDDENQFFIQAKANGVFEFKANNNNQIIKNSSSNKYHNDKSQQYNQLQQNLIKMKTTDKYIPLLQIHNQTNEKQGYSLDQNVQKQSQKNLISQFLENNANSEKSSKNNINQSFLNQNINNNQQDDSISQEYYQRKSMEQEIHNQQKKFKNFLQKIDIEPIEPVKEEDDECEDKKQQNDQNTLLQNKNNNNNQQQNQTQNQVELSESQIYKNKQYDSNYNMDNFHEYLKELKRGGEKSEILENQIGTYVQMLRDDYNPINLHKKKYGFLQKSQAINQQEDIITEKLEQSQLSENNNQINQSFKNLGKSNLMNSKQKQNKEAKMISIAEKNLIENNYIDIEKIHNFKYKELKTDRQQNLFEVAPFELEYILQMHENLDEENKKRLLKNPYYNMYLTEKKKEAEKKAQIKITYKTIYDIPDIHQILKQNKEFPSLQQIDQIIDSFNKIYGLFFCSFDGKQMKQLPFYEDYLQVLFYSNKTGEKQFDSQNWKELIYLNNSFEKYVTNKKSIMLNNMQNKIISEKEKIINIQEKAMSNIQVQTNIFQNPNLEDFLKNNMEIMKVQEQNLINQQHQQNKNQNQNQNDDYTDQEKIVKEKQLNMAKIFNKPSQYRIAYPYSQNKEKKEQKFWEQTQKNSKNLTKMVQNDKKQRTRPVSSMGFKTLNFQKNNNQPNFKNEFLVRGQVAGSEMIQKQQEDYYDLDLEFETAAQQGNPKLTFQRNVVQQNQPYQFLASVGGKTAPIQSFTDNKINPEDFQNKKINNKKYQVSHEEALEIYKTIDIDRAIKPQFQKTQQRQQNKGRPATGSTINQIDISNIIQFSKKQFIEEQNLQKEINKQEKILKHQQYQRTIESAKSQRRIKTALPKSLRQTQQGFNSQTMTIQNQPSITTIQSAKRPMTGISATVNVNDRIQSAKKQIENYDRAHYQREELESFIQEDENDDFDPFYDQVEKINSLKQQLHNRPQSSLVGKRPVSGKTVAPKEFFQKFQKFTTFNATDIPYENLFDRNERTFCATFAKFGDLGFYSPVQRIGSYMEYNQKLKLSHLKQIITLQKTITNTEKNEFQIPIQLAIINDLNPLAPKNKSGISTTFGLQDYTREPVTLSLFPEYFEDPNDELSTTEMAAKYFNDLLWEMGGSSRKFQNRDEKGHVGLRAAMSHGAGPTAHRTAAEAGFVQFLADCAGGRLQRQAFQQLALVCE</sequence>
<evidence type="ECO:0000256" key="2">
    <source>
        <dbReference type="SAM" id="MobiDB-lite"/>
    </source>
</evidence>
<dbReference type="InParanoid" id="A0A0V0QV08"/>
<feature type="coiled-coil region" evidence="1">
    <location>
        <begin position="1273"/>
        <end position="1302"/>
    </location>
</feature>
<gene>
    <name evidence="3" type="ORF">PPERSA_02316</name>
</gene>
<evidence type="ECO:0000256" key="1">
    <source>
        <dbReference type="SAM" id="Coils"/>
    </source>
</evidence>
<keyword evidence="4" id="KW-1185">Reference proteome</keyword>
<feature type="compositionally biased region" description="Basic and acidic residues" evidence="2">
    <location>
        <begin position="263"/>
        <end position="272"/>
    </location>
</feature>
<reference evidence="3 4" key="1">
    <citation type="journal article" date="2015" name="Sci. Rep.">
        <title>Genome of the facultative scuticociliatosis pathogen Pseudocohnilembus persalinus provides insight into its virulence through horizontal gene transfer.</title>
        <authorList>
            <person name="Xiong J."/>
            <person name="Wang G."/>
            <person name="Cheng J."/>
            <person name="Tian M."/>
            <person name="Pan X."/>
            <person name="Warren A."/>
            <person name="Jiang C."/>
            <person name="Yuan D."/>
            <person name="Miao W."/>
        </authorList>
    </citation>
    <scope>NUCLEOTIDE SEQUENCE [LARGE SCALE GENOMIC DNA]</scope>
    <source>
        <strain evidence="3">36N120E</strain>
    </source>
</reference>
<feature type="region of interest" description="Disordered" evidence="2">
    <location>
        <begin position="258"/>
        <end position="278"/>
    </location>
</feature>
<comment type="caution">
    <text evidence="3">The sequence shown here is derived from an EMBL/GenBank/DDBJ whole genome shotgun (WGS) entry which is preliminary data.</text>
</comment>
<feature type="compositionally biased region" description="Low complexity" evidence="2">
    <location>
        <begin position="634"/>
        <end position="652"/>
    </location>
</feature>
<dbReference type="EMBL" id="LDAU01000104">
    <property type="protein sequence ID" value="KRX05784.1"/>
    <property type="molecule type" value="Genomic_DNA"/>
</dbReference>